<evidence type="ECO:0000313" key="2">
    <source>
        <dbReference type="EMBL" id="CAB4760725.1"/>
    </source>
</evidence>
<dbReference type="EMBL" id="CAEZYU010000153">
    <property type="protein sequence ID" value="CAB4760725.1"/>
    <property type="molecule type" value="Genomic_DNA"/>
</dbReference>
<dbReference type="SUPFAM" id="SSF56281">
    <property type="entry name" value="Metallo-hydrolase/oxidoreductase"/>
    <property type="match status" value="1"/>
</dbReference>
<reference evidence="3" key="1">
    <citation type="submission" date="2020-05" db="EMBL/GenBank/DDBJ databases">
        <authorList>
            <person name="Chiriac C."/>
            <person name="Salcher M."/>
            <person name="Ghai R."/>
            <person name="Kavagutti S V."/>
        </authorList>
    </citation>
    <scope>NUCLEOTIDE SEQUENCE</scope>
</reference>
<feature type="domain" description="Metallo-beta-lactamase" evidence="1">
    <location>
        <begin position="26"/>
        <end position="216"/>
    </location>
</feature>
<sequence length="284" mass="30991">MLNVTFYGVRGSTPCSSDANRRYGGNTSCVVLESPGQDPILMDLGTGLRFYGMTVPCDQTFVGTALVSHLHWDHVQGVPFFSPMLCEGARLNVYGPRQEGCSLAEAVKTFIQPPYFPVGLEELPGEFQFFEVENDVIQIGNSTVTVAPVPHRGPTVGYRVESQGVVVVYISDHQQPGPDSTEVSAEVLALCADADLLIHDAQFDAEEFLLRSDWGHCTVEYAVEVARQAGVKRLALFHHDPSHGDDRVDELLLHAQQLEAAASLQEIFAAAEGLTLSFEAELLQ</sequence>
<organism evidence="3">
    <name type="scientific">freshwater metagenome</name>
    <dbReference type="NCBI Taxonomy" id="449393"/>
    <lineage>
        <taxon>unclassified sequences</taxon>
        <taxon>metagenomes</taxon>
        <taxon>ecological metagenomes</taxon>
    </lineage>
</organism>
<dbReference type="EMBL" id="CAFBMG010000159">
    <property type="protein sequence ID" value="CAB4913675.1"/>
    <property type="molecule type" value="Genomic_DNA"/>
</dbReference>
<dbReference type="SMART" id="SM00849">
    <property type="entry name" value="Lactamase_B"/>
    <property type="match status" value="1"/>
</dbReference>
<gene>
    <name evidence="2" type="ORF">UFOPK2766_02196</name>
    <name evidence="3" type="ORF">UFOPK3519_01573</name>
</gene>
<dbReference type="PANTHER" id="PTHR42663">
    <property type="entry name" value="HYDROLASE C777.06C-RELATED-RELATED"/>
    <property type="match status" value="1"/>
</dbReference>
<proteinExistence type="predicted"/>
<protein>
    <submittedName>
        <fullName evidence="3">Unannotated protein</fullName>
    </submittedName>
</protein>
<dbReference type="InterPro" id="IPR036866">
    <property type="entry name" value="RibonucZ/Hydroxyglut_hydro"/>
</dbReference>
<dbReference type="CDD" id="cd07715">
    <property type="entry name" value="TaR3-like_MBL-fold"/>
    <property type="match status" value="1"/>
</dbReference>
<dbReference type="PANTHER" id="PTHR42663:SF4">
    <property type="entry name" value="SLL1036 PROTEIN"/>
    <property type="match status" value="1"/>
</dbReference>
<dbReference type="InterPro" id="IPR001279">
    <property type="entry name" value="Metallo-B-lactamas"/>
</dbReference>
<name>A0A6J7HAZ3_9ZZZZ</name>
<dbReference type="AlphaFoldDB" id="A0A6J7HAZ3"/>
<dbReference type="Pfam" id="PF12706">
    <property type="entry name" value="Lactamase_B_2"/>
    <property type="match status" value="1"/>
</dbReference>
<evidence type="ECO:0000313" key="3">
    <source>
        <dbReference type="EMBL" id="CAB4913675.1"/>
    </source>
</evidence>
<evidence type="ECO:0000259" key="1">
    <source>
        <dbReference type="SMART" id="SM00849"/>
    </source>
</evidence>
<dbReference type="Gene3D" id="3.60.15.10">
    <property type="entry name" value="Ribonuclease Z/Hydroxyacylglutathione hydrolase-like"/>
    <property type="match status" value="1"/>
</dbReference>
<accession>A0A6J7HAZ3</accession>